<evidence type="ECO:0000313" key="1">
    <source>
        <dbReference type="EMBL" id="TMW60281.1"/>
    </source>
</evidence>
<dbReference type="OrthoDB" id="166777at2759"/>
<name>A0A8K1CC91_PYTOL</name>
<accession>A0A8K1CC91</accession>
<dbReference type="EMBL" id="SPLM01000108">
    <property type="protein sequence ID" value="TMW60281.1"/>
    <property type="molecule type" value="Genomic_DNA"/>
</dbReference>
<sequence>MEFYATDHAAILRILLAKDNRHDAYAVRRSCHELSRLLLQNLAVRKKMVEVGLVPTMREIVSLHIESSVDVLVDCCHFLRRMISLKGTSGPVIDPVDSRYLKICEEPTELDIQTKITEAGFLGMFMSGLGRYPDHSGLFEEVCRLISLLCFDMPSQPHVENQSDIASTGFLRLLCEGLAAGRFGEHETQCATDALTALLYENASNVGDAVEELDMLTVISHVFAKFHSVPHIVENLSRSLFHIVTLIPETRESLIELRLIERLLDFLETYRPDHGDALVQWHVLKLLEMASRRHEATKDDICRCQGPIILVTMLQRPRFISLPARLNEHPLHLIALLLFGNLAVTRDGTTEGSPDVAPGRVDQLMRADAHQYAVQILRTTSGGPTPLLEQATRLLEILAQIGGFRLLTTHPTWTNQLRDPSLGFGPSPALCPPI</sequence>
<protein>
    <submittedName>
        <fullName evidence="1">Uncharacterized protein</fullName>
    </submittedName>
</protein>
<comment type="caution">
    <text evidence="1">The sequence shown here is derived from an EMBL/GenBank/DDBJ whole genome shotgun (WGS) entry which is preliminary data.</text>
</comment>
<reference evidence="1" key="1">
    <citation type="submission" date="2019-03" db="EMBL/GenBank/DDBJ databases">
        <title>Long read genome sequence of the mycoparasitic Pythium oligandrum ATCC 38472 isolated from sugarbeet rhizosphere.</title>
        <authorList>
            <person name="Gaulin E."/>
        </authorList>
    </citation>
    <scope>NUCLEOTIDE SEQUENCE</scope>
    <source>
        <strain evidence="1">ATCC 38472_TT</strain>
    </source>
</reference>
<dbReference type="Gene3D" id="1.25.10.10">
    <property type="entry name" value="Leucine-rich Repeat Variant"/>
    <property type="match status" value="2"/>
</dbReference>
<keyword evidence="2" id="KW-1185">Reference proteome</keyword>
<dbReference type="AlphaFoldDB" id="A0A8K1CC91"/>
<organism evidence="1 2">
    <name type="scientific">Pythium oligandrum</name>
    <name type="common">Mycoparasitic fungus</name>
    <dbReference type="NCBI Taxonomy" id="41045"/>
    <lineage>
        <taxon>Eukaryota</taxon>
        <taxon>Sar</taxon>
        <taxon>Stramenopiles</taxon>
        <taxon>Oomycota</taxon>
        <taxon>Peronosporomycetes</taxon>
        <taxon>Pythiales</taxon>
        <taxon>Pythiaceae</taxon>
        <taxon>Pythium</taxon>
    </lineage>
</organism>
<dbReference type="SUPFAM" id="SSF48371">
    <property type="entry name" value="ARM repeat"/>
    <property type="match status" value="1"/>
</dbReference>
<evidence type="ECO:0000313" key="2">
    <source>
        <dbReference type="Proteomes" id="UP000794436"/>
    </source>
</evidence>
<proteinExistence type="predicted"/>
<dbReference type="Proteomes" id="UP000794436">
    <property type="component" value="Unassembled WGS sequence"/>
</dbReference>
<dbReference type="InterPro" id="IPR016024">
    <property type="entry name" value="ARM-type_fold"/>
</dbReference>
<gene>
    <name evidence="1" type="ORF">Poli38472_000323</name>
</gene>
<dbReference type="InterPro" id="IPR011989">
    <property type="entry name" value="ARM-like"/>
</dbReference>